<dbReference type="InterPro" id="IPR036259">
    <property type="entry name" value="MFS_trans_sf"/>
</dbReference>
<evidence type="ECO:0000313" key="6">
    <source>
        <dbReference type="Proteomes" id="UP001589607"/>
    </source>
</evidence>
<feature type="transmembrane region" description="Helical" evidence="4">
    <location>
        <begin position="129"/>
        <end position="151"/>
    </location>
</feature>
<feature type="transmembrane region" description="Helical" evidence="4">
    <location>
        <begin position="158"/>
        <end position="178"/>
    </location>
</feature>
<dbReference type="InterPro" id="IPR011701">
    <property type="entry name" value="MFS"/>
</dbReference>
<dbReference type="RefSeq" id="WP_236456891.1">
    <property type="nucleotide sequence ID" value="NZ_CBCSGE010000010.1"/>
</dbReference>
<comment type="caution">
    <text evidence="5">The sequence shown here is derived from an EMBL/GenBank/DDBJ whole genome shotgun (WGS) entry which is preliminary data.</text>
</comment>
<dbReference type="Gene3D" id="1.20.1250.20">
    <property type="entry name" value="MFS general substrate transporter like domains"/>
    <property type="match status" value="1"/>
</dbReference>
<evidence type="ECO:0000256" key="3">
    <source>
        <dbReference type="ARBA" id="ARBA00023136"/>
    </source>
</evidence>
<feature type="transmembrane region" description="Helical" evidence="4">
    <location>
        <begin position="48"/>
        <end position="66"/>
    </location>
</feature>
<evidence type="ECO:0000256" key="1">
    <source>
        <dbReference type="ARBA" id="ARBA00022692"/>
    </source>
</evidence>
<feature type="transmembrane region" description="Helical" evidence="4">
    <location>
        <begin position="216"/>
        <end position="233"/>
    </location>
</feature>
<reference evidence="5 6" key="1">
    <citation type="submission" date="2024-09" db="EMBL/GenBank/DDBJ databases">
        <authorList>
            <person name="Sun Q."/>
            <person name="Mori K."/>
        </authorList>
    </citation>
    <scope>NUCLEOTIDE SEQUENCE [LARGE SCALE GENOMIC DNA]</scope>
    <source>
        <strain evidence="5 6">CECT 7955</strain>
    </source>
</reference>
<name>A0ABV5GIW9_9FLAO</name>
<dbReference type="EMBL" id="JBHMEY010000006">
    <property type="protein sequence ID" value="MFB9095322.1"/>
    <property type="molecule type" value="Genomic_DNA"/>
</dbReference>
<keyword evidence="3 4" id="KW-0472">Membrane</keyword>
<keyword evidence="1 4" id="KW-0812">Transmembrane</keyword>
<feature type="transmembrane region" description="Helical" evidence="4">
    <location>
        <begin position="21"/>
        <end position="42"/>
    </location>
</feature>
<evidence type="ECO:0000256" key="4">
    <source>
        <dbReference type="SAM" id="Phobius"/>
    </source>
</evidence>
<accession>A0ABV5GIW9</accession>
<evidence type="ECO:0000256" key="2">
    <source>
        <dbReference type="ARBA" id="ARBA00022989"/>
    </source>
</evidence>
<proteinExistence type="predicted"/>
<keyword evidence="6" id="KW-1185">Reference proteome</keyword>
<evidence type="ECO:0000313" key="5">
    <source>
        <dbReference type="EMBL" id="MFB9095322.1"/>
    </source>
</evidence>
<dbReference type="Proteomes" id="UP001589607">
    <property type="component" value="Unassembled WGS sequence"/>
</dbReference>
<sequence length="282" mass="31951">MTASFGKEYANKLSKIDSAFTFLYILTNLGAFTGILTLSYISEINFKYALALTSILFFLTGFLSLVTSDRKTSDFKNNTFQLAKNTLIIIVSSILMGAFWFIYELNQVNFQTEIQHLIDRDISNFINPYSYSSVILVALCIVLIFLWHFVYVRQIIKIALGFILTAIGIGLCFYLPEIANESKIYLILINFILVSLGEALIAPTVNALITKYTNPNYLAIVFSIIYLPSYFISKAYEYLSNNSTIPKDIDLKIGFTSAVIITLLLCISIINIFIKKRKNEQL</sequence>
<protein>
    <submittedName>
        <fullName evidence="5">MFS transporter</fullName>
    </submittedName>
</protein>
<dbReference type="SUPFAM" id="SSF103473">
    <property type="entry name" value="MFS general substrate transporter"/>
    <property type="match status" value="1"/>
</dbReference>
<feature type="transmembrane region" description="Helical" evidence="4">
    <location>
        <begin position="86"/>
        <end position="103"/>
    </location>
</feature>
<dbReference type="Pfam" id="PF07690">
    <property type="entry name" value="MFS_1"/>
    <property type="match status" value="1"/>
</dbReference>
<feature type="transmembrane region" description="Helical" evidence="4">
    <location>
        <begin position="184"/>
        <end position="209"/>
    </location>
</feature>
<feature type="transmembrane region" description="Helical" evidence="4">
    <location>
        <begin position="253"/>
        <end position="274"/>
    </location>
</feature>
<keyword evidence="2 4" id="KW-1133">Transmembrane helix</keyword>
<gene>
    <name evidence="5" type="ORF">ACFFVF_02240</name>
</gene>
<organism evidence="5 6">
    <name type="scientific">Flavobacterium jumunjinense</name>
    <dbReference type="NCBI Taxonomy" id="998845"/>
    <lineage>
        <taxon>Bacteria</taxon>
        <taxon>Pseudomonadati</taxon>
        <taxon>Bacteroidota</taxon>
        <taxon>Flavobacteriia</taxon>
        <taxon>Flavobacteriales</taxon>
        <taxon>Flavobacteriaceae</taxon>
        <taxon>Flavobacterium</taxon>
    </lineage>
</organism>